<evidence type="ECO:0000256" key="1">
    <source>
        <dbReference type="SAM" id="Phobius"/>
    </source>
</evidence>
<dbReference type="InterPro" id="IPR036890">
    <property type="entry name" value="HATPase_C_sf"/>
</dbReference>
<evidence type="ECO:0000313" key="4">
    <source>
        <dbReference type="Proteomes" id="UP000000852"/>
    </source>
</evidence>
<organism evidence="3 4">
    <name type="scientific">Pedobacter heparinus (strain ATCC 13125 / DSM 2366 / CIP 104194 / JCM 7457 / NBRC 12017 / NCIMB 9290 / NRRL B-14731 / HIM 762-3)</name>
    <dbReference type="NCBI Taxonomy" id="485917"/>
    <lineage>
        <taxon>Bacteria</taxon>
        <taxon>Pseudomonadati</taxon>
        <taxon>Bacteroidota</taxon>
        <taxon>Sphingobacteriia</taxon>
        <taxon>Sphingobacteriales</taxon>
        <taxon>Sphingobacteriaceae</taxon>
        <taxon>Pedobacter</taxon>
    </lineage>
</organism>
<keyword evidence="1" id="KW-1133">Transmembrane helix</keyword>
<dbReference type="Proteomes" id="UP000000852">
    <property type="component" value="Chromosome"/>
</dbReference>
<dbReference type="SUPFAM" id="SSF55874">
    <property type="entry name" value="ATPase domain of HSP90 chaperone/DNA topoisomerase II/histidine kinase"/>
    <property type="match status" value="1"/>
</dbReference>
<evidence type="ECO:0000313" key="3">
    <source>
        <dbReference type="EMBL" id="ACU05355.1"/>
    </source>
</evidence>
<dbReference type="GO" id="GO:0016020">
    <property type="term" value="C:membrane"/>
    <property type="evidence" value="ECO:0007669"/>
    <property type="project" value="InterPro"/>
</dbReference>
<dbReference type="EMBL" id="CP001681">
    <property type="protein sequence ID" value="ACU05355.1"/>
    <property type="molecule type" value="Genomic_DNA"/>
</dbReference>
<dbReference type="eggNOG" id="COG2972">
    <property type="taxonomic scope" value="Bacteria"/>
</dbReference>
<feature type="transmembrane region" description="Helical" evidence="1">
    <location>
        <begin position="81"/>
        <end position="102"/>
    </location>
</feature>
<feature type="transmembrane region" description="Helical" evidence="1">
    <location>
        <begin position="18"/>
        <end position="38"/>
    </location>
</feature>
<reference evidence="3 4" key="1">
    <citation type="journal article" date="2009" name="Stand. Genomic Sci.">
        <title>Complete genome sequence of Pedobacter heparinus type strain (HIM 762-3).</title>
        <authorList>
            <person name="Han C."/>
            <person name="Spring S."/>
            <person name="Lapidus A."/>
            <person name="Del Rio T.G."/>
            <person name="Tice H."/>
            <person name="Copeland A."/>
            <person name="Cheng J.F."/>
            <person name="Lucas S."/>
            <person name="Chen F."/>
            <person name="Nolan M."/>
            <person name="Bruce D."/>
            <person name="Goodwin L."/>
            <person name="Pitluck S."/>
            <person name="Ivanova N."/>
            <person name="Mavromatis K."/>
            <person name="Mikhailova N."/>
            <person name="Pati A."/>
            <person name="Chen A."/>
            <person name="Palaniappan K."/>
            <person name="Land M."/>
            <person name="Hauser L."/>
            <person name="Chang Y.J."/>
            <person name="Jeffries C.C."/>
            <person name="Saunders E."/>
            <person name="Chertkov O."/>
            <person name="Brettin T."/>
            <person name="Goker M."/>
            <person name="Rohde M."/>
            <person name="Bristow J."/>
            <person name="Eisen J.A."/>
            <person name="Markowitz V."/>
            <person name="Hugenholtz P."/>
            <person name="Kyrpides N.C."/>
            <person name="Klenk H.P."/>
            <person name="Detter J.C."/>
        </authorList>
    </citation>
    <scope>NUCLEOTIDE SEQUENCE [LARGE SCALE GENOMIC DNA]</scope>
    <source>
        <strain evidence="4">ATCC 13125 / DSM 2366 / CIP 104194 / JCM 7457 / NBRC 12017 / NCIMB 9290 / NRRL B-14731 / HIM 762-3</strain>
    </source>
</reference>
<keyword evidence="3" id="KW-0418">Kinase</keyword>
<dbReference type="HOGENOM" id="CLU_020473_1_1_10"/>
<gene>
    <name evidence="3" type="ordered locus">Phep_3160</name>
</gene>
<keyword evidence="1" id="KW-0472">Membrane</keyword>
<dbReference type="OrthoDB" id="9792992at2"/>
<dbReference type="RefSeq" id="WP_015808964.1">
    <property type="nucleotide sequence ID" value="NC_013061.1"/>
</dbReference>
<feature type="transmembrane region" description="Helical" evidence="1">
    <location>
        <begin position="44"/>
        <end position="69"/>
    </location>
</feature>
<dbReference type="AlphaFoldDB" id="C6Y3D0"/>
<dbReference type="GO" id="GO:0000155">
    <property type="term" value="F:phosphorelay sensor kinase activity"/>
    <property type="evidence" value="ECO:0007669"/>
    <property type="project" value="InterPro"/>
</dbReference>
<keyword evidence="4" id="KW-1185">Reference proteome</keyword>
<protein>
    <submittedName>
        <fullName evidence="3">Histidine kinase internal region</fullName>
    </submittedName>
</protein>
<sequence length="350" mass="39884">MKHHQPVQRSERTTTREIALFVFVLLVMSILYGTPRLFSQGFSAAFLLETGVDCLMMTIACLPIWWLHFRKLVHLPMKTRFALHILTAFLYYGIWAGLYYLYNPMVGLPTMNRNQFFQNIGPNLLFYIQVFSSLHIDLFFREREAQQLREQELRELAFKGEINALKAQIQPHFLFNTLNSISASLPGEQEHSRVLIARLADTFRYALQSTQQDLVPLSQELDFMHTYLSLEQGRFGKRLAFSIEGTEGTAEILIPPMLLQPFVENAIKHGIEPSIEGGSVIISCIRESKKVGIYIENTGSPYVGNPEDLFLGKGVGVKNTAKRLENQFAEKLQVSINDKGGLRIHFCIPG</sequence>
<dbReference type="InterPro" id="IPR010559">
    <property type="entry name" value="Sig_transdc_His_kin_internal"/>
</dbReference>
<dbReference type="KEGG" id="phe:Phep_3160"/>
<dbReference type="STRING" id="485917.Phep_3160"/>
<keyword evidence="3" id="KW-0808">Transferase</keyword>
<proteinExistence type="predicted"/>
<dbReference type="PANTHER" id="PTHR34220:SF7">
    <property type="entry name" value="SENSOR HISTIDINE KINASE YPDA"/>
    <property type="match status" value="1"/>
</dbReference>
<dbReference type="Gene3D" id="3.30.565.10">
    <property type="entry name" value="Histidine kinase-like ATPase, C-terminal domain"/>
    <property type="match status" value="1"/>
</dbReference>
<dbReference type="InterPro" id="IPR050640">
    <property type="entry name" value="Bact_2-comp_sensor_kinase"/>
</dbReference>
<evidence type="ECO:0000259" key="2">
    <source>
        <dbReference type="Pfam" id="PF06580"/>
    </source>
</evidence>
<dbReference type="PANTHER" id="PTHR34220">
    <property type="entry name" value="SENSOR HISTIDINE KINASE YPDA"/>
    <property type="match status" value="1"/>
</dbReference>
<feature type="domain" description="Signal transduction histidine kinase internal region" evidence="2">
    <location>
        <begin position="161"/>
        <end position="239"/>
    </location>
</feature>
<dbReference type="Pfam" id="PF06580">
    <property type="entry name" value="His_kinase"/>
    <property type="match status" value="1"/>
</dbReference>
<keyword evidence="1" id="KW-0812">Transmembrane</keyword>
<accession>C6Y3D0</accession>
<name>C6Y3D0_PEDHD</name>